<dbReference type="InterPro" id="IPR029045">
    <property type="entry name" value="ClpP/crotonase-like_dom_sf"/>
</dbReference>
<evidence type="ECO:0000313" key="2">
    <source>
        <dbReference type="Proteomes" id="UP000825935"/>
    </source>
</evidence>
<dbReference type="GO" id="GO:0005777">
    <property type="term" value="C:peroxisome"/>
    <property type="evidence" value="ECO:0007669"/>
    <property type="project" value="TreeGrafter"/>
</dbReference>
<dbReference type="AlphaFoldDB" id="A0A8T2VHJ9"/>
<accession>A0A8T2VHJ9</accession>
<proteinExistence type="predicted"/>
<dbReference type="PANTHER" id="PTHR11941">
    <property type="entry name" value="ENOYL-COA HYDRATASE-RELATED"/>
    <property type="match status" value="1"/>
</dbReference>
<evidence type="ECO:0000313" key="1">
    <source>
        <dbReference type="EMBL" id="KAH7443919.1"/>
    </source>
</evidence>
<dbReference type="OMA" id="NLCAVEK"/>
<dbReference type="EMBL" id="CM035407">
    <property type="protein sequence ID" value="KAH7443919.1"/>
    <property type="molecule type" value="Genomic_DNA"/>
</dbReference>
<dbReference type="OrthoDB" id="410701at2759"/>
<protein>
    <submittedName>
        <fullName evidence="1">Uncharacterized protein</fullName>
    </submittedName>
</protein>
<dbReference type="InterPro" id="IPR001753">
    <property type="entry name" value="Enoyl-CoA_hydra/iso"/>
</dbReference>
<dbReference type="Gene3D" id="3.90.226.10">
    <property type="entry name" value="2-enoyl-CoA Hydratase, Chain A, domain 1"/>
    <property type="match status" value="1"/>
</dbReference>
<dbReference type="GO" id="GO:0006635">
    <property type="term" value="P:fatty acid beta-oxidation"/>
    <property type="evidence" value="ECO:0007669"/>
    <property type="project" value="TreeGrafter"/>
</dbReference>
<dbReference type="GO" id="GO:0004165">
    <property type="term" value="F:delta(3)-delta(2)-enoyl-CoA isomerase activity"/>
    <property type="evidence" value="ECO:0007669"/>
    <property type="project" value="TreeGrafter"/>
</dbReference>
<reference evidence="1" key="1">
    <citation type="submission" date="2021-08" db="EMBL/GenBank/DDBJ databases">
        <title>WGS assembly of Ceratopteris richardii.</title>
        <authorList>
            <person name="Marchant D.B."/>
            <person name="Chen G."/>
            <person name="Jenkins J."/>
            <person name="Shu S."/>
            <person name="Leebens-Mack J."/>
            <person name="Grimwood J."/>
            <person name="Schmutz J."/>
            <person name="Soltis P."/>
            <person name="Soltis D."/>
            <person name="Chen Z.-H."/>
        </authorList>
    </citation>
    <scope>NUCLEOTIDE SEQUENCE</scope>
    <source>
        <strain evidence="1">Whitten #5841</strain>
        <tissue evidence="1">Leaf</tissue>
    </source>
</reference>
<gene>
    <name evidence="1" type="ORF">KP509_02G055900</name>
</gene>
<dbReference type="SUPFAM" id="SSF52096">
    <property type="entry name" value="ClpP/crotonase"/>
    <property type="match status" value="2"/>
</dbReference>
<dbReference type="CDD" id="cd06558">
    <property type="entry name" value="crotonase-like"/>
    <property type="match status" value="1"/>
</dbReference>
<comment type="caution">
    <text evidence="1">The sequence shown here is derived from an EMBL/GenBank/DDBJ whole genome shotgun (WGS) entry which is preliminary data.</text>
</comment>
<organism evidence="1 2">
    <name type="scientific">Ceratopteris richardii</name>
    <name type="common">Triangle waterfern</name>
    <dbReference type="NCBI Taxonomy" id="49495"/>
    <lineage>
        <taxon>Eukaryota</taxon>
        <taxon>Viridiplantae</taxon>
        <taxon>Streptophyta</taxon>
        <taxon>Embryophyta</taxon>
        <taxon>Tracheophyta</taxon>
        <taxon>Polypodiopsida</taxon>
        <taxon>Polypodiidae</taxon>
        <taxon>Polypodiales</taxon>
        <taxon>Pteridineae</taxon>
        <taxon>Pteridaceae</taxon>
        <taxon>Parkerioideae</taxon>
        <taxon>Ceratopteris</taxon>
    </lineage>
</organism>
<name>A0A8T2VHJ9_CERRI</name>
<sequence>MAVVVKKIPVNGGRFLALLILAGDDQHRLNPDTIAEINNALDEVETDKSMSALVTTNEGKFYSNGLDFDFLRANPDKHTHLIVVFQKLLQRILCFPIPTIAAVCSLFQHNRKCTRTLKATRACVPTLQRNRLDAQPQQMPLLGDSSGHAAAGGCMIALAHDFRYMRSDRGFIMLNEVEIKLPFTPGMNAIIKSKLPVHTYHEAVLTAHRYVGKTAAVAGVVHMACSDIDSTRDAAMNKASELASKNYDRGVYKALKDEMFKVEVQELLHGKLDGVAESLARASKL</sequence>
<dbReference type="PANTHER" id="PTHR11941:SF75">
    <property type="entry name" value="ENOYL-COA HYDRATASE_ISOMERASE FAMILY PROTEIN"/>
    <property type="match status" value="1"/>
</dbReference>
<keyword evidence="2" id="KW-1185">Reference proteome</keyword>
<dbReference type="Proteomes" id="UP000825935">
    <property type="component" value="Chromosome 2"/>
</dbReference>
<dbReference type="Pfam" id="PF00378">
    <property type="entry name" value="ECH_1"/>
    <property type="match status" value="2"/>
</dbReference>